<evidence type="ECO:0000256" key="4">
    <source>
        <dbReference type="ARBA" id="ARBA00023015"/>
    </source>
</evidence>
<evidence type="ECO:0000256" key="6">
    <source>
        <dbReference type="ARBA" id="ARBA00023163"/>
    </source>
</evidence>
<dbReference type="InterPro" id="IPR048339">
    <property type="entry name" value="Mediator_Med16_C"/>
</dbReference>
<dbReference type="Pfam" id="PF11635">
    <property type="entry name" value="Med16_N"/>
    <property type="match status" value="1"/>
</dbReference>
<name>A0A9W4U2R3_9PLEO</name>
<dbReference type="Pfam" id="PF20719">
    <property type="entry name" value="Med16_C"/>
    <property type="match status" value="1"/>
</dbReference>
<feature type="region of interest" description="Disordered" evidence="10">
    <location>
        <begin position="885"/>
        <end position="919"/>
    </location>
</feature>
<evidence type="ECO:0000259" key="11">
    <source>
        <dbReference type="Pfam" id="PF11635"/>
    </source>
</evidence>
<dbReference type="InterPro" id="IPR021665">
    <property type="entry name" value="Mediator_Med16_N"/>
</dbReference>
<dbReference type="GO" id="GO:0045893">
    <property type="term" value="P:positive regulation of DNA-templated transcription"/>
    <property type="evidence" value="ECO:0007669"/>
    <property type="project" value="TreeGrafter"/>
</dbReference>
<dbReference type="OrthoDB" id="4139168at2759"/>
<keyword evidence="7 9" id="KW-0539">Nucleus</keyword>
<feature type="domain" description="Mediator complex subunit Med16 N-terminal" evidence="11">
    <location>
        <begin position="148"/>
        <end position="476"/>
    </location>
</feature>
<evidence type="ECO:0000256" key="7">
    <source>
        <dbReference type="ARBA" id="ARBA00023242"/>
    </source>
</evidence>
<dbReference type="PANTHER" id="PTHR13224:SF6">
    <property type="entry name" value="MEDIATOR OF RNA POLYMERASE II TRANSCRIPTION SUBUNIT 16"/>
    <property type="match status" value="1"/>
</dbReference>
<evidence type="ECO:0000256" key="3">
    <source>
        <dbReference type="ARBA" id="ARBA00019614"/>
    </source>
</evidence>
<evidence type="ECO:0000256" key="1">
    <source>
        <dbReference type="ARBA" id="ARBA00004123"/>
    </source>
</evidence>
<sequence length="976" mass="108477">MEDQPYPNMDVDDLFGDAEQVTLPNINVMSVPPVKGLAKRLDELSTSGCSAKMAWSKNGCVAYITPDCYSVHLRVFSRDPSTGKWDLAKATPIDVPHGQDEFPFVHVSWSNLGNDLAIINAAGHVMIFSCVMALDRMSYMRSELTHHDAEKDLVIGMHWLAIVPHEQQNQIAWSANRIGDTWSFHIEQHHFKHMHHPADQKAALIYLKSQGDLRIRFQQPDSSWHEVSAPLGWSLSTREAFTHAAFASNGDDTLLLAAYEVSGRLHLYRIETTWNVPPTKPGQQPPKQYDKPEITVSLLQTEDSCYPTMISSDLNGEGESRVRLPAQLTHLDFQPATPGKVEGSTPTVQAIFSSPPSSATLDQTQPTQNSFSIVARWEVHQSQSNTLHPSLDKVSSKKKNISTVPARSAWTLKRQEDSMMHSVILSFTPIWYSMVLGFVYSDGTIEFRKRQTMAIISPDYSTENITSMSQSGFAFSAHEPSLYTALSPNQCVAACMQTDGKIKLRYMDYTHGSLSAEDPDPQYSAALAALALQTSTAANQYISSDDIFSIIGTLPASRKDEFIKLMFQSLSVSIDCGIDDQSSNHLILLGRSPFFVKTLSAIHVLGLQGKISRSLSSEVAWMILNIKYITQIVTTIARMHGQIDKNPLRPEMVPQVVGLCQWIMHFMTYVIDDLLELSRGLTRSDAPPLTKAILEAALHESKRPALLFLLSGFPRTLLKLWTQPLQWVMRSAATYSNGSAPPEMRRLYTPLHTALHEAPADFRQFDHLIREVEHLVRGCYRRDPQTSKEGKEGEAARNQAERELLAGRVPDVLWPAARKLVGESLWGPAQGRGETNGAACFADKVDVAKITFFDTTWLGFTDSKRAQAYFDTHVVDVCQKITIRGPGAQSHPSAPSHGGRNRSDSLQSASGTGGLDDNKKKERKLRRCVRCSACMEDVLMGLPGYAATHVSWLMGVAKHCICGNSWMLASDKDLLK</sequence>
<keyword evidence="5 9" id="KW-0010">Activator</keyword>
<evidence type="ECO:0000256" key="9">
    <source>
        <dbReference type="RuleBase" id="RU364149"/>
    </source>
</evidence>
<keyword evidence="6 9" id="KW-0804">Transcription</keyword>
<comment type="subunit">
    <text evidence="9">Component of the Mediator complex.</text>
</comment>
<evidence type="ECO:0000256" key="5">
    <source>
        <dbReference type="ARBA" id="ARBA00023159"/>
    </source>
</evidence>
<comment type="caution">
    <text evidence="13">The sequence shown here is derived from an EMBL/GenBank/DDBJ whole genome shotgun (WGS) entry which is preliminary data.</text>
</comment>
<feature type="domain" description="Mediator complex subunit 16 C-terminal" evidence="12">
    <location>
        <begin position="841"/>
        <end position="967"/>
    </location>
</feature>
<comment type="subcellular location">
    <subcellularLocation>
        <location evidence="1 9">Nucleus</location>
    </subcellularLocation>
</comment>
<dbReference type="Proteomes" id="UP001152607">
    <property type="component" value="Unassembled WGS sequence"/>
</dbReference>
<protein>
    <recommendedName>
        <fullName evidence="3 9">Mediator of RNA polymerase II transcription subunit 16</fullName>
    </recommendedName>
    <alternativeName>
        <fullName evidence="8 9">Mediator complex subunit 16</fullName>
    </alternativeName>
</protein>
<evidence type="ECO:0000256" key="10">
    <source>
        <dbReference type="SAM" id="MobiDB-lite"/>
    </source>
</evidence>
<dbReference type="EMBL" id="CAOQHR010000001">
    <property type="protein sequence ID" value="CAI6250617.1"/>
    <property type="molecule type" value="Genomic_DNA"/>
</dbReference>
<evidence type="ECO:0000256" key="8">
    <source>
        <dbReference type="ARBA" id="ARBA00032015"/>
    </source>
</evidence>
<gene>
    <name evidence="9" type="primary">MED16</name>
    <name evidence="13" type="ORF">PDIGIT_LOCUS956</name>
</gene>
<evidence type="ECO:0000313" key="13">
    <source>
        <dbReference type="EMBL" id="CAI6250617.1"/>
    </source>
</evidence>
<dbReference type="AlphaFoldDB" id="A0A9W4U2R3"/>
<organism evidence="13 14">
    <name type="scientific">Periconia digitata</name>
    <dbReference type="NCBI Taxonomy" id="1303443"/>
    <lineage>
        <taxon>Eukaryota</taxon>
        <taxon>Fungi</taxon>
        <taxon>Dikarya</taxon>
        <taxon>Ascomycota</taxon>
        <taxon>Pezizomycotina</taxon>
        <taxon>Dothideomycetes</taxon>
        <taxon>Pleosporomycetidae</taxon>
        <taxon>Pleosporales</taxon>
        <taxon>Massarineae</taxon>
        <taxon>Periconiaceae</taxon>
        <taxon>Periconia</taxon>
    </lineage>
</organism>
<comment type="similarity">
    <text evidence="2 9">Belongs to the Mediator complex subunit 16 family.</text>
</comment>
<evidence type="ECO:0000259" key="12">
    <source>
        <dbReference type="Pfam" id="PF20719"/>
    </source>
</evidence>
<accession>A0A9W4U2R3</accession>
<evidence type="ECO:0000313" key="14">
    <source>
        <dbReference type="Proteomes" id="UP001152607"/>
    </source>
</evidence>
<dbReference type="InterPro" id="IPR048338">
    <property type="entry name" value="Mediator_Med16"/>
</dbReference>
<comment type="function">
    <text evidence="9">Component of the Mediator complex, a coactivator involved in the regulated transcription of nearly all RNA polymerase II-dependent genes. Mediator functions as a bridge to convey information from gene-specific regulatory proteins to the basal RNA polymerase II transcription machinery. Mediator is recruited to promoters by direct interactions with regulatory proteins and serves as a scaffold for the assembly of a functional preinitiation complex with RNA polymerase II and the general transcription factors.</text>
</comment>
<proteinExistence type="inferred from homology"/>
<dbReference type="PANTHER" id="PTHR13224">
    <property type="entry name" value="THYROID HORMONE RECEPTOR-ASSOCIATED PROTEIN-RELATED"/>
    <property type="match status" value="1"/>
</dbReference>
<keyword evidence="4 9" id="KW-0805">Transcription regulation</keyword>
<evidence type="ECO:0000256" key="2">
    <source>
        <dbReference type="ARBA" id="ARBA00006543"/>
    </source>
</evidence>
<keyword evidence="14" id="KW-1185">Reference proteome</keyword>
<dbReference type="GO" id="GO:0016592">
    <property type="term" value="C:mediator complex"/>
    <property type="evidence" value="ECO:0007669"/>
    <property type="project" value="InterPro"/>
</dbReference>
<reference evidence="13" key="1">
    <citation type="submission" date="2023-01" db="EMBL/GenBank/DDBJ databases">
        <authorList>
            <person name="Van Ghelder C."/>
            <person name="Rancurel C."/>
        </authorList>
    </citation>
    <scope>NUCLEOTIDE SEQUENCE</scope>
    <source>
        <strain evidence="13">CNCM I-4278</strain>
    </source>
</reference>